<dbReference type="Proteomes" id="UP001162164">
    <property type="component" value="Unassembled WGS sequence"/>
</dbReference>
<protein>
    <submittedName>
        <fullName evidence="2">Uncharacterized protein</fullName>
    </submittedName>
</protein>
<gene>
    <name evidence="2" type="ORF">NQ317_019338</name>
</gene>
<proteinExistence type="predicted"/>
<reference evidence="2" key="1">
    <citation type="journal article" date="2023" name="Insect Mol. Biol.">
        <title>Genome sequencing provides insights into the evolution of gene families encoding plant cell wall-degrading enzymes in longhorned beetles.</title>
        <authorList>
            <person name="Shin N.R."/>
            <person name="Okamura Y."/>
            <person name="Kirsch R."/>
            <person name="Pauchet Y."/>
        </authorList>
    </citation>
    <scope>NUCLEOTIDE SEQUENCE</scope>
    <source>
        <strain evidence="2">MMC_N1</strain>
    </source>
</reference>
<name>A0ABQ9J1E1_9CUCU</name>
<evidence type="ECO:0000313" key="2">
    <source>
        <dbReference type="EMBL" id="KAJ8970301.1"/>
    </source>
</evidence>
<organism evidence="2 3">
    <name type="scientific">Molorchus minor</name>
    <dbReference type="NCBI Taxonomy" id="1323400"/>
    <lineage>
        <taxon>Eukaryota</taxon>
        <taxon>Metazoa</taxon>
        <taxon>Ecdysozoa</taxon>
        <taxon>Arthropoda</taxon>
        <taxon>Hexapoda</taxon>
        <taxon>Insecta</taxon>
        <taxon>Pterygota</taxon>
        <taxon>Neoptera</taxon>
        <taxon>Endopterygota</taxon>
        <taxon>Coleoptera</taxon>
        <taxon>Polyphaga</taxon>
        <taxon>Cucujiformia</taxon>
        <taxon>Chrysomeloidea</taxon>
        <taxon>Cerambycidae</taxon>
        <taxon>Lamiinae</taxon>
        <taxon>Monochamini</taxon>
        <taxon>Molorchus</taxon>
    </lineage>
</organism>
<feature type="region of interest" description="Disordered" evidence="1">
    <location>
        <begin position="197"/>
        <end position="225"/>
    </location>
</feature>
<evidence type="ECO:0000313" key="3">
    <source>
        <dbReference type="Proteomes" id="UP001162164"/>
    </source>
</evidence>
<accession>A0ABQ9J1E1</accession>
<keyword evidence="3" id="KW-1185">Reference proteome</keyword>
<comment type="caution">
    <text evidence="2">The sequence shown here is derived from an EMBL/GenBank/DDBJ whole genome shotgun (WGS) entry which is preliminary data.</text>
</comment>
<sequence>MNNAKKWFDLSGMANTIVNHPDFVQLFLSLLSGSGPAGPSMCKALHDFLVRLQMRCDIVSSSSKLGNLLKTSLLKVVYQLVQPTGPITARLGPLDAQCKLLQTMLYLDFSNTDLSIAMSTLESTANLVHSYVLNMDKVKCISIGEKQNAMTSTFNDIFASVLGSDSNKQDRSVSYEDLLIMLLKLLGKLIQTPIPAASDETEAMETESPATSQTDESKAEQIHQDNMRTPQPLPCFADIVLQHQLTVIRLCRCLAACKAVFTNLSEPSTVGDAVFHLLALLAKKASKKELLMEPLLMFLSQAPQLS</sequence>
<feature type="compositionally biased region" description="Basic and acidic residues" evidence="1">
    <location>
        <begin position="215"/>
        <end position="225"/>
    </location>
</feature>
<evidence type="ECO:0000256" key="1">
    <source>
        <dbReference type="SAM" id="MobiDB-lite"/>
    </source>
</evidence>
<dbReference type="EMBL" id="JAPWTJ010001644">
    <property type="protein sequence ID" value="KAJ8970301.1"/>
    <property type="molecule type" value="Genomic_DNA"/>
</dbReference>